<evidence type="ECO:0000259" key="1">
    <source>
        <dbReference type="Pfam" id="PF08793"/>
    </source>
</evidence>
<dbReference type="EMBL" id="GU071086">
    <property type="protein sequence ID" value="ADB04142.1"/>
    <property type="molecule type" value="Genomic_DNA"/>
</dbReference>
<proteinExistence type="predicted"/>
<dbReference type="RefSeq" id="YP_003407104.1">
    <property type="nucleotide sequence ID" value="NC_013756.1"/>
</dbReference>
<reference evidence="2 3" key="1">
    <citation type="journal article" date="2009" name="Proc. Natl. Acad. Sci. U.S.A.">
        <title>Giant Marseillevirus highlights the role of amoebae as a melting pot in emergence of chimeric microorganisms.</title>
        <authorList>
            <person name="Boyer M."/>
            <person name="Yutin N."/>
            <person name="Pagnier I."/>
            <person name="Barrassi L."/>
            <person name="Fournous G."/>
            <person name="Espinosa L."/>
            <person name="Robert C."/>
            <person name="Azza S."/>
            <person name="Sun S."/>
            <person name="Rossmann M.G."/>
            <person name="Suzan-Monti M."/>
            <person name="La Scola B."/>
            <person name="Koonin E.V."/>
            <person name="Raoult D."/>
        </authorList>
    </citation>
    <scope>NUCLEOTIDE SEQUENCE [LARGE SCALE GENOMIC DNA]</scope>
    <source>
        <strain evidence="2 3">T19</strain>
    </source>
</reference>
<accession>D2XB15</accession>
<name>D2XB15_GBMV</name>
<evidence type="ECO:0000313" key="3">
    <source>
        <dbReference type="Proteomes" id="UP000029780"/>
    </source>
</evidence>
<gene>
    <name evidence="2" type="ORF">MAR_ORF379</name>
</gene>
<sequence length="110" mass="12236">MSQKSLVNPKTGRKILRGGPTHLALLEKGVIPKEEPFHLTKKGTLPGASNVRKYRKEHLKNSDFCGTVPGSFPVNTEGRARAALSYARNDMNPERVKACVYAKAKREGWF</sequence>
<evidence type="ECO:0000313" key="2">
    <source>
        <dbReference type="EMBL" id="ADB04142.1"/>
    </source>
</evidence>
<dbReference type="OrthoDB" id="20896at10239"/>
<dbReference type="Pfam" id="PF08793">
    <property type="entry name" value="2C_adapt"/>
    <property type="match status" value="1"/>
</dbReference>
<feature type="domain" description="2-cysteine adaptor" evidence="1">
    <location>
        <begin position="6"/>
        <end position="24"/>
    </location>
</feature>
<dbReference type="KEGG" id="vg:8746616"/>
<dbReference type="InterPro" id="IPR014901">
    <property type="entry name" value="2-cysteine_adaptor"/>
</dbReference>
<protein>
    <recommendedName>
        <fullName evidence="1">2-cysteine adaptor domain-containing protein</fullName>
    </recommendedName>
</protein>
<organism evidence="2 3">
    <name type="scientific">Marseillevirus marseillevirus</name>
    <name type="common">GBM</name>
    <dbReference type="NCBI Taxonomy" id="694581"/>
    <lineage>
        <taxon>Viruses</taxon>
        <taxon>Varidnaviria</taxon>
        <taxon>Bamfordvirae</taxon>
        <taxon>Nucleocytoviricota</taxon>
        <taxon>Megaviricetes</taxon>
        <taxon>Pimascovirales</taxon>
        <taxon>Pimascovirales incertae sedis</taxon>
        <taxon>Marseilleviridae</taxon>
        <taxon>Marseillevirus</taxon>
        <taxon>Marseillevirus massiliense</taxon>
    </lineage>
</organism>
<dbReference type="GeneID" id="8746616"/>
<keyword evidence="3" id="KW-1185">Reference proteome</keyword>
<dbReference type="Proteomes" id="UP000029780">
    <property type="component" value="Segment"/>
</dbReference>
<organismHost>
    <name type="scientific">Acanthamoeba</name>
    <dbReference type="NCBI Taxonomy" id="5754"/>
</organismHost>